<organism evidence="1 2">
    <name type="scientific">Lentilactobacillus diolivorans DSM 14421</name>
    <dbReference type="NCBI Taxonomy" id="1423739"/>
    <lineage>
        <taxon>Bacteria</taxon>
        <taxon>Bacillati</taxon>
        <taxon>Bacillota</taxon>
        <taxon>Bacilli</taxon>
        <taxon>Lactobacillales</taxon>
        <taxon>Lactobacillaceae</taxon>
        <taxon>Lentilactobacillus</taxon>
    </lineage>
</organism>
<comment type="caution">
    <text evidence="1">The sequence shown here is derived from an EMBL/GenBank/DDBJ whole genome shotgun (WGS) entry which is preliminary data.</text>
</comment>
<dbReference type="Proteomes" id="UP000052013">
    <property type="component" value="Unassembled WGS sequence"/>
</dbReference>
<gene>
    <name evidence="1" type="ORF">FC85_GL002058</name>
</gene>
<proteinExistence type="predicted"/>
<reference evidence="1 2" key="1">
    <citation type="journal article" date="2015" name="Genome Announc.">
        <title>Expanding the biotechnology potential of lactobacilli through comparative genomics of 213 strains and associated genera.</title>
        <authorList>
            <person name="Sun Z."/>
            <person name="Harris H.M."/>
            <person name="McCann A."/>
            <person name="Guo C."/>
            <person name="Argimon S."/>
            <person name="Zhang W."/>
            <person name="Yang X."/>
            <person name="Jeffery I.B."/>
            <person name="Cooney J.C."/>
            <person name="Kagawa T.F."/>
            <person name="Liu W."/>
            <person name="Song Y."/>
            <person name="Salvetti E."/>
            <person name="Wrobel A."/>
            <person name="Rasinkangas P."/>
            <person name="Parkhill J."/>
            <person name="Rea M.C."/>
            <person name="O'Sullivan O."/>
            <person name="Ritari J."/>
            <person name="Douillard F.P."/>
            <person name="Paul Ross R."/>
            <person name="Yang R."/>
            <person name="Briner A.E."/>
            <person name="Felis G.E."/>
            <person name="de Vos W.M."/>
            <person name="Barrangou R."/>
            <person name="Klaenhammer T.R."/>
            <person name="Caufield P.W."/>
            <person name="Cui Y."/>
            <person name="Zhang H."/>
            <person name="O'Toole P.W."/>
        </authorList>
    </citation>
    <scope>NUCLEOTIDE SEQUENCE [LARGE SCALE GENOMIC DNA]</scope>
    <source>
        <strain evidence="1 2">DSM 14421</strain>
    </source>
</reference>
<sequence length="91" mass="10949">MGILQLGDQVSFNGRVKPYKKGYQGRRKGIQREIQIDYKIDRPTQVKLIVSVHNFERDQFLSENWKMCNQIYEMYKSDYQLRGIPLPYPEY</sequence>
<dbReference type="PATRIC" id="fig|1423739.3.peg.2145"/>
<accession>A0A0R1RZ66</accession>
<evidence type="ECO:0000313" key="2">
    <source>
        <dbReference type="Proteomes" id="UP000052013"/>
    </source>
</evidence>
<protein>
    <submittedName>
        <fullName evidence="1">Uncharacterized protein</fullName>
    </submittedName>
</protein>
<evidence type="ECO:0000313" key="1">
    <source>
        <dbReference type="EMBL" id="KRL62262.1"/>
    </source>
</evidence>
<name>A0A0R1RZ66_9LACO</name>
<dbReference type="RefSeq" id="WP_057866336.1">
    <property type="nucleotide sequence ID" value="NZ_AZEY01000109.1"/>
</dbReference>
<dbReference type="EMBL" id="AZEY01000109">
    <property type="protein sequence ID" value="KRL62262.1"/>
    <property type="molecule type" value="Genomic_DNA"/>
</dbReference>
<dbReference type="AlphaFoldDB" id="A0A0R1RZ66"/>